<protein>
    <submittedName>
        <fullName evidence="2">Uncharacterized protein</fullName>
    </submittedName>
</protein>
<feature type="region of interest" description="Disordered" evidence="1">
    <location>
        <begin position="1"/>
        <end position="49"/>
    </location>
</feature>
<reference evidence="2 3" key="1">
    <citation type="submission" date="2018-03" db="EMBL/GenBank/DDBJ databases">
        <authorList>
            <person name="Zhou J."/>
            <person name="Li X."/>
            <person name="Xue M."/>
            <person name="Yin J."/>
        </authorList>
    </citation>
    <scope>NUCLEOTIDE SEQUENCE [LARGE SCALE GENOMIC DNA]</scope>
    <source>
        <strain evidence="2 3">SYSU ZJ2214</strain>
    </source>
</reference>
<evidence type="ECO:0000313" key="2">
    <source>
        <dbReference type="EMBL" id="PTL88548.1"/>
    </source>
</evidence>
<feature type="non-terminal residue" evidence="2">
    <location>
        <position position="1"/>
    </location>
</feature>
<dbReference type="Proteomes" id="UP000241895">
    <property type="component" value="Unassembled WGS sequence"/>
</dbReference>
<accession>A0ABX5ISG5</accession>
<name>A0ABX5ISG5_9GAMM</name>
<sequence>QNSTGNPSIGFTIATVDSDGDTATDSHTVTITDGTGPSVSVNGSDPASTQASLALDDAETEGAASDTDVASLTFTAGSDAITSIAFGDTADISVTGLDGELIWSVNNAGELEGRTETDGDAVLTLTLSPAVDANNPIAAGEEQVVTVTATLAESLAHAVDADSL</sequence>
<organism evidence="2 3">
    <name type="scientific">Halomonas litopenaei</name>
    <dbReference type="NCBI Taxonomy" id="2109328"/>
    <lineage>
        <taxon>Bacteria</taxon>
        <taxon>Pseudomonadati</taxon>
        <taxon>Pseudomonadota</taxon>
        <taxon>Gammaproteobacteria</taxon>
        <taxon>Oceanospirillales</taxon>
        <taxon>Halomonadaceae</taxon>
        <taxon>Halomonas</taxon>
    </lineage>
</organism>
<evidence type="ECO:0000313" key="3">
    <source>
        <dbReference type="Proteomes" id="UP000241895"/>
    </source>
</evidence>
<comment type="caution">
    <text evidence="2">The sequence shown here is derived from an EMBL/GenBank/DDBJ whole genome shotgun (WGS) entry which is preliminary data.</text>
</comment>
<feature type="compositionally biased region" description="Polar residues" evidence="1">
    <location>
        <begin position="21"/>
        <end position="49"/>
    </location>
</feature>
<feature type="non-terminal residue" evidence="2">
    <location>
        <position position="164"/>
    </location>
</feature>
<gene>
    <name evidence="2" type="ORF">C6W88_21205</name>
</gene>
<dbReference type="EMBL" id="PXNS01000041">
    <property type="protein sequence ID" value="PTL88548.1"/>
    <property type="molecule type" value="Genomic_DNA"/>
</dbReference>
<proteinExistence type="predicted"/>
<dbReference type="RefSeq" id="WP_197037176.1">
    <property type="nucleotide sequence ID" value="NZ_PXNS01000041.1"/>
</dbReference>
<keyword evidence="3" id="KW-1185">Reference proteome</keyword>
<evidence type="ECO:0000256" key="1">
    <source>
        <dbReference type="SAM" id="MobiDB-lite"/>
    </source>
</evidence>